<comment type="caution">
    <text evidence="2">The sequence shown here is derived from an EMBL/GenBank/DDBJ whole genome shotgun (WGS) entry which is preliminary data.</text>
</comment>
<evidence type="ECO:0000313" key="2">
    <source>
        <dbReference type="EMBL" id="GFG32104.1"/>
    </source>
</evidence>
<name>A0A6L2PI75_COPFO</name>
<proteinExistence type="predicted"/>
<evidence type="ECO:0000313" key="3">
    <source>
        <dbReference type="Proteomes" id="UP000502823"/>
    </source>
</evidence>
<dbReference type="InterPro" id="IPR036397">
    <property type="entry name" value="RNaseH_sf"/>
</dbReference>
<evidence type="ECO:0000256" key="1">
    <source>
        <dbReference type="SAM" id="MobiDB-lite"/>
    </source>
</evidence>
<dbReference type="PANTHER" id="PTHR46114:SF1">
    <property type="entry name" value="ZAD DOMAIN-CONTAINING PROTEIN"/>
    <property type="match status" value="1"/>
</dbReference>
<dbReference type="OrthoDB" id="7490920at2759"/>
<dbReference type="PANTHER" id="PTHR46114">
    <property type="entry name" value="APPLE DOMAIN-CONTAINING PROTEIN"/>
    <property type="match status" value="1"/>
</dbReference>
<sequence length="352" mass="40668">MKLQLKGPRFDRVEEIQRESQNVLGTLQELDMQHAFQQWQQHWDRCVAAQGDYFESLRTGFSAKNKHKLMYPNLYSAMRPIPHDDHLQVPEPPENGLAFLEQMECEDGSSPEAIRHSSDDQYVPEQRTSESKRFNQQELNDLIRDLPLSKDKTELLASRLKERNLLDSDVRVCHCRIRNNVLKTFFRVDGPMVFCHSISGLFKELKQERNPSDWRLLIDSLQRSLEAVLLHNGNCEPSVASAHSMHLKETYNNMKMLLEAIQYDVHQWKICGDLNVIVHTKNCRASRVLVLTNWLQNGLASEVAGLQLECQALVRGRPKLVLSATSGMALWPGWIQNREGLFYVHKVARAWS</sequence>
<gene>
    <name evidence="2" type="ORF">Cfor_06874</name>
</gene>
<dbReference type="EMBL" id="BLKM01000350">
    <property type="protein sequence ID" value="GFG32104.1"/>
    <property type="molecule type" value="Genomic_DNA"/>
</dbReference>
<dbReference type="InParanoid" id="A0A6L2PI75"/>
<feature type="region of interest" description="Disordered" evidence="1">
    <location>
        <begin position="108"/>
        <end position="134"/>
    </location>
</feature>
<accession>A0A6L2PI75</accession>
<reference evidence="3" key="1">
    <citation type="submission" date="2020-01" db="EMBL/GenBank/DDBJ databases">
        <title>Draft genome sequence of the Termite Coptotermes fromosanus.</title>
        <authorList>
            <person name="Itakura S."/>
            <person name="Yosikawa Y."/>
            <person name="Umezawa K."/>
        </authorList>
    </citation>
    <scope>NUCLEOTIDE SEQUENCE [LARGE SCALE GENOMIC DNA]</scope>
</reference>
<protein>
    <submittedName>
        <fullName evidence="2">Uncharacterized protein</fullName>
    </submittedName>
</protein>
<dbReference type="Proteomes" id="UP000502823">
    <property type="component" value="Unassembled WGS sequence"/>
</dbReference>
<organism evidence="2 3">
    <name type="scientific">Coptotermes formosanus</name>
    <name type="common">Formosan subterranean termite</name>
    <dbReference type="NCBI Taxonomy" id="36987"/>
    <lineage>
        <taxon>Eukaryota</taxon>
        <taxon>Metazoa</taxon>
        <taxon>Ecdysozoa</taxon>
        <taxon>Arthropoda</taxon>
        <taxon>Hexapoda</taxon>
        <taxon>Insecta</taxon>
        <taxon>Pterygota</taxon>
        <taxon>Neoptera</taxon>
        <taxon>Polyneoptera</taxon>
        <taxon>Dictyoptera</taxon>
        <taxon>Blattodea</taxon>
        <taxon>Blattoidea</taxon>
        <taxon>Termitoidae</taxon>
        <taxon>Rhinotermitidae</taxon>
        <taxon>Coptotermes</taxon>
    </lineage>
</organism>
<keyword evidence="3" id="KW-1185">Reference proteome</keyword>
<dbReference type="AlphaFoldDB" id="A0A6L2PI75"/>
<dbReference type="GO" id="GO:0003676">
    <property type="term" value="F:nucleic acid binding"/>
    <property type="evidence" value="ECO:0007669"/>
    <property type="project" value="InterPro"/>
</dbReference>
<dbReference type="Gene3D" id="3.30.420.10">
    <property type="entry name" value="Ribonuclease H-like superfamily/Ribonuclease H"/>
    <property type="match status" value="1"/>
</dbReference>